<organism evidence="2">
    <name type="scientific">Schistocephalus solidus</name>
    <name type="common">Tapeworm</name>
    <dbReference type="NCBI Taxonomy" id="70667"/>
    <lineage>
        <taxon>Eukaryota</taxon>
        <taxon>Metazoa</taxon>
        <taxon>Spiralia</taxon>
        <taxon>Lophotrochozoa</taxon>
        <taxon>Platyhelminthes</taxon>
        <taxon>Cestoda</taxon>
        <taxon>Eucestoda</taxon>
        <taxon>Diphyllobothriidea</taxon>
        <taxon>Diphyllobothriidae</taxon>
        <taxon>Schistocephalus</taxon>
    </lineage>
</organism>
<keyword evidence="1" id="KW-1133">Transmembrane helix</keyword>
<proteinExistence type="predicted"/>
<reference evidence="2" key="1">
    <citation type="submission" date="2016-06" db="UniProtKB">
        <authorList>
            <consortium name="WormBaseParasite"/>
        </authorList>
    </citation>
    <scope>IDENTIFICATION</scope>
</reference>
<dbReference type="InterPro" id="IPR036259">
    <property type="entry name" value="MFS_trans_sf"/>
</dbReference>
<feature type="transmembrane region" description="Helical" evidence="1">
    <location>
        <begin position="137"/>
        <end position="158"/>
    </location>
</feature>
<dbReference type="WBParaSite" id="SSLN_0001479301-mRNA-1">
    <property type="protein sequence ID" value="SSLN_0001479301-mRNA-1"/>
    <property type="gene ID" value="SSLN_0001479301"/>
</dbReference>
<dbReference type="PANTHER" id="PTHR11360:SF260">
    <property type="entry name" value="MFS DOMAIN-CONTAINING PROTEIN"/>
    <property type="match status" value="1"/>
</dbReference>
<dbReference type="AlphaFoldDB" id="A0A183TCQ5"/>
<feature type="transmembrane region" description="Helical" evidence="1">
    <location>
        <begin position="46"/>
        <end position="64"/>
    </location>
</feature>
<protein>
    <submittedName>
        <fullName evidence="2">Monocarboxylate transporter 14</fullName>
    </submittedName>
</protein>
<evidence type="ECO:0000313" key="2">
    <source>
        <dbReference type="WBParaSite" id="SSLN_0001479301-mRNA-1"/>
    </source>
</evidence>
<dbReference type="Gene3D" id="1.20.1250.20">
    <property type="entry name" value="MFS general substrate transporter like domains"/>
    <property type="match status" value="1"/>
</dbReference>
<accession>A0A183TCQ5</accession>
<dbReference type="PANTHER" id="PTHR11360">
    <property type="entry name" value="MONOCARBOXYLATE TRANSPORTER"/>
    <property type="match status" value="1"/>
</dbReference>
<feature type="transmembrane region" description="Helical" evidence="1">
    <location>
        <begin position="71"/>
        <end position="97"/>
    </location>
</feature>
<keyword evidence="1" id="KW-0812">Transmembrane</keyword>
<feature type="transmembrane region" description="Helical" evidence="1">
    <location>
        <begin position="7"/>
        <end position="26"/>
    </location>
</feature>
<dbReference type="GO" id="GO:0008028">
    <property type="term" value="F:monocarboxylic acid transmembrane transporter activity"/>
    <property type="evidence" value="ECO:0007669"/>
    <property type="project" value="TreeGrafter"/>
</dbReference>
<evidence type="ECO:0000256" key="1">
    <source>
        <dbReference type="SAM" id="Phobius"/>
    </source>
</evidence>
<dbReference type="SUPFAM" id="SSF103473">
    <property type="entry name" value="MFS general substrate transporter"/>
    <property type="match status" value="1"/>
</dbReference>
<keyword evidence="1" id="KW-0472">Membrane</keyword>
<feature type="transmembrane region" description="Helical" evidence="1">
    <location>
        <begin position="187"/>
        <end position="208"/>
    </location>
</feature>
<dbReference type="InterPro" id="IPR050327">
    <property type="entry name" value="Proton-linked_MCT"/>
</dbReference>
<sequence>LFTEFRALYQYNSAATSILPALIYALPQFMSPFLCPITDVIGYSTSAAWGALFLCLSFLFTSVAKTMELTYFSFGLITALGLQLTYTAAFMAVVSMFKDSKYFGIACGIMVSGGGIGSFATNHIVAWILSLWTLREALIILAAFLLHAWFSAALFYWVDETAIIEKQLRGDKITYKLLIPYIPGKSFGPLSVFFLVRLLPVHVIYSLWLNQSNISV</sequence>
<name>A0A183TCQ5_SCHSO</name>
<feature type="transmembrane region" description="Helical" evidence="1">
    <location>
        <begin position="103"/>
        <end position="125"/>
    </location>
</feature>